<dbReference type="InterPro" id="IPR027414">
    <property type="entry name" value="GH95_N_dom"/>
</dbReference>
<dbReference type="RefSeq" id="WP_378052396.1">
    <property type="nucleotide sequence ID" value="NZ_JBHMDN010000048.1"/>
</dbReference>
<evidence type="ECO:0000313" key="4">
    <source>
        <dbReference type="Proteomes" id="UP001596378"/>
    </source>
</evidence>
<dbReference type="InterPro" id="IPR012341">
    <property type="entry name" value="6hp_glycosidase-like_sf"/>
</dbReference>
<dbReference type="Pfam" id="PF22124">
    <property type="entry name" value="Glyco_hydro_95_cat"/>
    <property type="match status" value="1"/>
</dbReference>
<evidence type="ECO:0000313" key="3">
    <source>
        <dbReference type="EMBL" id="MFC7153323.1"/>
    </source>
</evidence>
<dbReference type="Pfam" id="PF14498">
    <property type="entry name" value="Glyco_hyd_65N_2"/>
    <property type="match status" value="1"/>
</dbReference>
<feature type="domain" description="Glycosyl hydrolase family 95 catalytic" evidence="2">
    <location>
        <begin position="287"/>
        <end position="710"/>
    </location>
</feature>
<dbReference type="Gene3D" id="1.50.10.10">
    <property type="match status" value="1"/>
</dbReference>
<feature type="domain" description="Glycosyl hydrolase family 95 N-terminal" evidence="1">
    <location>
        <begin position="20"/>
        <end position="262"/>
    </location>
</feature>
<dbReference type="SUPFAM" id="SSF48208">
    <property type="entry name" value="Six-hairpin glycosidases"/>
    <property type="match status" value="1"/>
</dbReference>
<reference evidence="4" key="1">
    <citation type="journal article" date="2019" name="Int. J. Syst. Evol. Microbiol.">
        <title>The Global Catalogue of Microorganisms (GCM) 10K type strain sequencing project: providing services to taxonomists for standard genome sequencing and annotation.</title>
        <authorList>
            <consortium name="The Broad Institute Genomics Platform"/>
            <consortium name="The Broad Institute Genome Sequencing Center for Infectious Disease"/>
            <person name="Wu L."/>
            <person name="Ma J."/>
        </authorList>
    </citation>
    <scope>NUCLEOTIDE SEQUENCE [LARGE SCALE GENOMIC DNA]</scope>
    <source>
        <strain evidence="4">KCTC 12907</strain>
    </source>
</reference>
<dbReference type="GO" id="GO:0016787">
    <property type="term" value="F:hydrolase activity"/>
    <property type="evidence" value="ECO:0007669"/>
    <property type="project" value="UniProtKB-KW"/>
</dbReference>
<dbReference type="PANTHER" id="PTHR31084:SF0">
    <property type="entry name" value="ALPHA-L-FUCOSIDASE 2"/>
    <property type="match status" value="1"/>
</dbReference>
<dbReference type="PANTHER" id="PTHR31084">
    <property type="entry name" value="ALPHA-L-FUCOSIDASE 2"/>
    <property type="match status" value="1"/>
</dbReference>
<evidence type="ECO:0000259" key="1">
    <source>
        <dbReference type="Pfam" id="PF14498"/>
    </source>
</evidence>
<gene>
    <name evidence="3" type="ORF">ACFQMJ_32770</name>
</gene>
<protein>
    <submittedName>
        <fullName evidence="3">Glycoside hydrolase N-terminal domain-containing protein</fullName>
    </submittedName>
</protein>
<dbReference type="InterPro" id="IPR008928">
    <property type="entry name" value="6-hairpin_glycosidase_sf"/>
</dbReference>
<dbReference type="EMBL" id="JBHTAI010000033">
    <property type="protein sequence ID" value="MFC7153323.1"/>
    <property type="molecule type" value="Genomic_DNA"/>
</dbReference>
<accession>A0ABW2FJI1</accession>
<name>A0ABW2FJI1_9BACL</name>
<dbReference type="PIRSF" id="PIRSF007663">
    <property type="entry name" value="UCP007663"/>
    <property type="match status" value="1"/>
</dbReference>
<dbReference type="Proteomes" id="UP001596378">
    <property type="component" value="Unassembled WGS sequence"/>
</dbReference>
<proteinExistence type="predicted"/>
<dbReference type="InterPro" id="IPR016518">
    <property type="entry name" value="Alpha-L-fucosidase"/>
</dbReference>
<comment type="caution">
    <text evidence="3">The sequence shown here is derived from an EMBL/GenBank/DDBJ whole genome shotgun (WGS) entry which is preliminary data.</text>
</comment>
<dbReference type="InterPro" id="IPR054363">
    <property type="entry name" value="GH95_cat"/>
</dbReference>
<evidence type="ECO:0000259" key="2">
    <source>
        <dbReference type="Pfam" id="PF22124"/>
    </source>
</evidence>
<organism evidence="3 4">
    <name type="scientific">Cohnella cellulosilytica</name>
    <dbReference type="NCBI Taxonomy" id="986710"/>
    <lineage>
        <taxon>Bacteria</taxon>
        <taxon>Bacillati</taxon>
        <taxon>Bacillota</taxon>
        <taxon>Bacilli</taxon>
        <taxon>Bacillales</taxon>
        <taxon>Paenibacillaceae</taxon>
        <taxon>Cohnella</taxon>
    </lineage>
</organism>
<keyword evidence="3" id="KW-0378">Hydrolase</keyword>
<keyword evidence="4" id="KW-1185">Reference proteome</keyword>
<sequence length="824" mass="90804">MSFQDQERFKLRLKYPASWPGNGWREALPVGNGRLGAAVYGAVYKETVVLQHAELWHGGRRSPLPDVASSLAETRALMDRGEYDAANRVLSEALLAAGYDSELYKPLPLADLNIVMKPGKGFRRYARELDLASGVASVRGEDGNVAFRRDLFVSRADDLLVCRISFEETASEAAIPGGEAPEVELGLTLHDPQQSRPFDSKLLPTCVDRLAADGYIRYAARSVDGTDFGVVLKVVPIGGRTEAADGRLSAQGASGGVLALAAVFVGGDRHDEWRKLKEKLDAVEPDYGRLLARHAVLHGELFRSADFSLELEGSPRSNEELLMAAYEGETPNELTEKMWAYGRYLFVSSTREDGLPCPLYGLWCGDYDGLWSHHMANENVQMIYWHALPGGLSALVPALFNHYDGLMDDFRDNARKLFGCRGIYIPAGTTPGLGLPNQIVPVIMNWTGAAGWLARHYYEYYSYTEDAAFLRDRALPFMRETALFYEDFLTIGADGRYRIYPSVSPENSPGNFAAGRDADQLAHPMPSAADSAMDFAILKELLGNLLEGAQQAGMYEDEWSKWEDMAARIPPYLLNQTGAVAEWGDVAFEDNDNHRHMSHIYPLFPGNEVDGQRQPELFEAFAKAVRSRQTVGLSDQSGWSLAHMSHVYARLEDGERAMECLDLLTRSCLLPNLFLLHNDWRNMGICLDFAEAPFQIDANMGFTSAVQEMLLQASPGRISLLPALPERWRQGRAGGLRFPTGTVKLEWNADTGHFRAELKALRDTAAIVRIPGRFGACGWHGDWNGETGTDSGAISVAIPADGTLTITAAAPDSLAAAHERSDAR</sequence>